<dbReference type="AlphaFoldDB" id="A0A3G9GF15"/>
<name>A0A3G9GF15_9NEIS</name>
<reference evidence="2" key="1">
    <citation type="journal article" date="2017" name="Biotechnol. Biofuels">
        <title>Evaluation of environmental bacterial communities as a factor affecting the growth of duckweed Lemna minor.</title>
        <authorList>
            <person name="Ishizawa H."/>
            <person name="Kuroda M."/>
            <person name="Morikawa M."/>
            <person name="Ike M."/>
        </authorList>
    </citation>
    <scope>NUCLEOTIDE SEQUENCE [LARGE SCALE GENOMIC DNA]</scope>
    <source>
        <strain evidence="2">H3</strain>
    </source>
</reference>
<reference evidence="1 2" key="2">
    <citation type="journal article" date="2017" name="Genome Announc.">
        <title>Draft genome sequence of Aquitalea magnusonii strain H3, a plant growth-promoting bacterium of duckweed Lemna minor.</title>
        <authorList>
            <person name="Ishizawa H."/>
            <person name="Kuroda M."/>
            <person name="Ike M."/>
        </authorList>
    </citation>
    <scope>NUCLEOTIDE SEQUENCE [LARGE SCALE GENOMIC DNA]</scope>
    <source>
        <strain evidence="1 2">H3</strain>
    </source>
</reference>
<evidence type="ECO:0000313" key="2">
    <source>
        <dbReference type="Proteomes" id="UP000198290"/>
    </source>
</evidence>
<dbReference type="KEGG" id="amah:DLM_1062"/>
<protein>
    <submittedName>
        <fullName evidence="1">Uncharacterized protein</fullName>
    </submittedName>
</protein>
<accession>A0A3G9GF15</accession>
<dbReference type="Proteomes" id="UP000198290">
    <property type="component" value="Chromosome"/>
</dbReference>
<keyword evidence="2" id="KW-1185">Reference proteome</keyword>
<gene>
    <name evidence="1" type="ORF">DLM_1062</name>
</gene>
<proteinExistence type="predicted"/>
<reference evidence="2" key="3">
    <citation type="journal article" date="2017" name="Plant Physiol. Biochem.">
        <title>Differential oxidative and antioxidative response of duckweed Lemna minor toward plant growth promoting/inhibiting bacteria.</title>
        <authorList>
            <person name="Ishizawa H."/>
            <person name="Kuroda M."/>
            <person name="Morikawa M."/>
            <person name="Ike M."/>
        </authorList>
    </citation>
    <scope>NUCLEOTIDE SEQUENCE [LARGE SCALE GENOMIC DNA]</scope>
    <source>
        <strain evidence="2">H3</strain>
    </source>
</reference>
<evidence type="ECO:0000313" key="1">
    <source>
        <dbReference type="EMBL" id="BBF84702.1"/>
    </source>
</evidence>
<organism evidence="1 2">
    <name type="scientific">Aquitalea magnusonii</name>
    <dbReference type="NCBI Taxonomy" id="332411"/>
    <lineage>
        <taxon>Bacteria</taxon>
        <taxon>Pseudomonadati</taxon>
        <taxon>Pseudomonadota</taxon>
        <taxon>Betaproteobacteria</taxon>
        <taxon>Neisseriales</taxon>
        <taxon>Chromobacteriaceae</taxon>
        <taxon>Aquitalea</taxon>
    </lineage>
</organism>
<sequence>MRHGFLVMLKLINHGAGPSCLPCFRAATTKATAALPRP</sequence>
<dbReference type="EMBL" id="AP018823">
    <property type="protein sequence ID" value="BBF84702.1"/>
    <property type="molecule type" value="Genomic_DNA"/>
</dbReference>